<feature type="transmembrane region" description="Helical" evidence="1">
    <location>
        <begin position="86"/>
        <end position="107"/>
    </location>
</feature>
<name>A0ABW0X235_9ACTN</name>
<organism evidence="2 3">
    <name type="scientific">Kitasatospora misakiensis</name>
    <dbReference type="NCBI Taxonomy" id="67330"/>
    <lineage>
        <taxon>Bacteria</taxon>
        <taxon>Bacillati</taxon>
        <taxon>Actinomycetota</taxon>
        <taxon>Actinomycetes</taxon>
        <taxon>Kitasatosporales</taxon>
        <taxon>Streptomycetaceae</taxon>
        <taxon>Kitasatospora</taxon>
    </lineage>
</organism>
<accession>A0ABW0X235</accession>
<evidence type="ECO:0000313" key="2">
    <source>
        <dbReference type="EMBL" id="MFC5663034.1"/>
    </source>
</evidence>
<evidence type="ECO:0008006" key="4">
    <source>
        <dbReference type="Google" id="ProtNLM"/>
    </source>
</evidence>
<keyword evidence="3" id="KW-1185">Reference proteome</keyword>
<reference evidence="3" key="1">
    <citation type="journal article" date="2019" name="Int. J. Syst. Evol. Microbiol.">
        <title>The Global Catalogue of Microorganisms (GCM) 10K type strain sequencing project: providing services to taxonomists for standard genome sequencing and annotation.</title>
        <authorList>
            <consortium name="The Broad Institute Genomics Platform"/>
            <consortium name="The Broad Institute Genome Sequencing Center for Infectious Disease"/>
            <person name="Wu L."/>
            <person name="Ma J."/>
        </authorList>
    </citation>
    <scope>NUCLEOTIDE SEQUENCE [LARGE SCALE GENOMIC DNA]</scope>
    <source>
        <strain evidence="3">CGMCC 4.1437</strain>
    </source>
</reference>
<comment type="caution">
    <text evidence="2">The sequence shown here is derived from an EMBL/GenBank/DDBJ whole genome shotgun (WGS) entry which is preliminary data.</text>
</comment>
<dbReference type="RefSeq" id="WP_380224674.1">
    <property type="nucleotide sequence ID" value="NZ_JBHSOF010000007.1"/>
</dbReference>
<gene>
    <name evidence="2" type="ORF">ACFP3U_08565</name>
</gene>
<protein>
    <recommendedName>
        <fullName evidence="4">Integral membrane protein</fullName>
    </recommendedName>
</protein>
<evidence type="ECO:0000313" key="3">
    <source>
        <dbReference type="Proteomes" id="UP001595975"/>
    </source>
</evidence>
<proteinExistence type="predicted"/>
<keyword evidence="1" id="KW-1133">Transmembrane helix</keyword>
<evidence type="ECO:0000256" key="1">
    <source>
        <dbReference type="SAM" id="Phobius"/>
    </source>
</evidence>
<keyword evidence="1" id="KW-0812">Transmembrane</keyword>
<dbReference type="Proteomes" id="UP001595975">
    <property type="component" value="Unassembled WGS sequence"/>
</dbReference>
<dbReference type="EMBL" id="JBHSOF010000007">
    <property type="protein sequence ID" value="MFC5663034.1"/>
    <property type="molecule type" value="Genomic_DNA"/>
</dbReference>
<sequence>MARIPNALTATAPAALTAAGGLVGGYGVARWTGKRQLGGAVLAVAGAGAAAQWNRRSGAPAAAALTGLYVVAFGGSHPLAKKIGAWPSVFAVTGVVTAASAITSALVTRKAG</sequence>
<keyword evidence="1" id="KW-0472">Membrane</keyword>